<evidence type="ECO:0000256" key="1">
    <source>
        <dbReference type="SAM" id="MobiDB-lite"/>
    </source>
</evidence>
<organism evidence="2 3">
    <name type="scientific">Sporothrix stenoceras</name>
    <dbReference type="NCBI Taxonomy" id="5173"/>
    <lineage>
        <taxon>Eukaryota</taxon>
        <taxon>Fungi</taxon>
        <taxon>Dikarya</taxon>
        <taxon>Ascomycota</taxon>
        <taxon>Pezizomycotina</taxon>
        <taxon>Sordariomycetes</taxon>
        <taxon>Sordariomycetidae</taxon>
        <taxon>Ophiostomatales</taxon>
        <taxon>Ophiostomataceae</taxon>
        <taxon>Sporothrix</taxon>
    </lineage>
</organism>
<evidence type="ECO:0000313" key="3">
    <source>
        <dbReference type="Proteomes" id="UP001583186"/>
    </source>
</evidence>
<feature type="compositionally biased region" description="Low complexity" evidence="1">
    <location>
        <begin position="18"/>
        <end position="55"/>
    </location>
</feature>
<feature type="region of interest" description="Disordered" evidence="1">
    <location>
        <begin position="608"/>
        <end position="632"/>
    </location>
</feature>
<accession>A0ABR3ZQV5</accession>
<feature type="region of interest" description="Disordered" evidence="1">
    <location>
        <begin position="288"/>
        <end position="313"/>
    </location>
</feature>
<dbReference type="SUPFAM" id="SSF50978">
    <property type="entry name" value="WD40 repeat-like"/>
    <property type="match status" value="1"/>
</dbReference>
<dbReference type="InterPro" id="IPR036322">
    <property type="entry name" value="WD40_repeat_dom_sf"/>
</dbReference>
<dbReference type="Pfam" id="PF00400">
    <property type="entry name" value="WD40"/>
    <property type="match status" value="1"/>
</dbReference>
<feature type="compositionally biased region" description="Low complexity" evidence="1">
    <location>
        <begin position="86"/>
        <end position="97"/>
    </location>
</feature>
<dbReference type="InterPro" id="IPR051959">
    <property type="entry name" value="PAK1-Kinase_Regulator"/>
</dbReference>
<evidence type="ECO:0000313" key="2">
    <source>
        <dbReference type="EMBL" id="KAL1902564.1"/>
    </source>
</evidence>
<dbReference type="InterPro" id="IPR001680">
    <property type="entry name" value="WD40_rpt"/>
</dbReference>
<dbReference type="PANTHER" id="PTHR44675:SF1">
    <property type="entry name" value="P21-ACTIVATED PROTEIN KINASE-INTERACTING PROTEIN 1"/>
    <property type="match status" value="1"/>
</dbReference>
<comment type="caution">
    <text evidence="2">The sequence shown here is derived from an EMBL/GenBank/DDBJ whole genome shotgun (WGS) entry which is preliminary data.</text>
</comment>
<feature type="compositionally biased region" description="Low complexity" evidence="1">
    <location>
        <begin position="62"/>
        <end position="73"/>
    </location>
</feature>
<dbReference type="Gene3D" id="2.130.10.10">
    <property type="entry name" value="YVTN repeat-like/Quinoprotein amine dehydrogenase"/>
    <property type="match status" value="1"/>
</dbReference>
<feature type="compositionally biased region" description="Low complexity" evidence="1">
    <location>
        <begin position="473"/>
        <end position="482"/>
    </location>
</feature>
<reference evidence="2 3" key="1">
    <citation type="journal article" date="2024" name="IMA Fungus">
        <title>IMA Genome - F19 : A genome assembly and annotation guide to empower mycologists, including annotated draft genome sequences of Ceratocystis pirilliformis, Diaporthe australafricana, Fusarium ophioides, Paecilomyces lecythidis, and Sporothrix stenoceras.</title>
        <authorList>
            <person name="Aylward J."/>
            <person name="Wilson A.M."/>
            <person name="Visagie C.M."/>
            <person name="Spraker J."/>
            <person name="Barnes I."/>
            <person name="Buitendag C."/>
            <person name="Ceriani C."/>
            <person name="Del Mar Angel L."/>
            <person name="du Plessis D."/>
            <person name="Fuchs T."/>
            <person name="Gasser K."/>
            <person name="Kramer D."/>
            <person name="Li W."/>
            <person name="Munsamy K."/>
            <person name="Piso A."/>
            <person name="Price J.L."/>
            <person name="Sonnekus B."/>
            <person name="Thomas C."/>
            <person name="van der Nest A."/>
            <person name="van Dijk A."/>
            <person name="van Heerden A."/>
            <person name="van Vuuren N."/>
            <person name="Yilmaz N."/>
            <person name="Duong T.A."/>
            <person name="van der Merwe N.A."/>
            <person name="Wingfield M.J."/>
            <person name="Wingfield B.D."/>
        </authorList>
    </citation>
    <scope>NUCLEOTIDE SEQUENCE [LARGE SCALE GENOMIC DNA]</scope>
    <source>
        <strain evidence="2 3">CMW 5346</strain>
    </source>
</reference>
<protein>
    <submittedName>
        <fullName evidence="2">Protein mak11</fullName>
    </submittedName>
</protein>
<feature type="region of interest" description="Disordered" evidence="1">
    <location>
        <begin position="472"/>
        <end position="491"/>
    </location>
</feature>
<dbReference type="Proteomes" id="UP001583186">
    <property type="component" value="Unassembled WGS sequence"/>
</dbReference>
<feature type="region of interest" description="Disordered" evidence="1">
    <location>
        <begin position="1"/>
        <end position="97"/>
    </location>
</feature>
<name>A0ABR3ZQV5_9PEZI</name>
<proteinExistence type="predicted"/>
<feature type="compositionally biased region" description="Acidic residues" evidence="1">
    <location>
        <begin position="614"/>
        <end position="632"/>
    </location>
</feature>
<sequence>MQSHAPKSAMKRKREAKASAADPEAPAATRPKTKATPSSTTTSISTKPTSILKTKSALKNTSAPSAVADVAASKPKDKAARNRVKAAAATAAPTPAPAPAAAATTAAADSIVVLGDAPAAIQIVAGSYDRTLHGVVATVIPAGIKFTDTFLFNAHSSAIRCLALSPPSVPVPGQGQKIMLATGSTDERINIYNLSAHAPADASSTGLGASDEERAIMAAVTSRPVMPIAENAKNRELGTLLHHASSVTKLSFPTRSKLLSASEDSTIAVTRTRDWSLLSMIKAPVPKEGMGGGLRRPSGDTAPPGGAPSGVNDFAVHPSMKVMISVSRGERSMRLWNLVTGKKAGVLNFSKELLRDLGEGRFSTGEGRQVVWGRAFGAASDAEGEAGDAEENATDEYAIGFDRNVVVFGMDSLPRCKVLSDTRTKTHDFRYVEVDDDPEAAAADKAGLFSLLTVATEDGRILLCSTRAEDLVAPPASSTTTPTDDKKAPAAAPLPSARLIGQVGGSATGVTGRVKAFKILPVLEKAAGDKKKLQKAWYVVSATSTGMLRVWKITGQELRSAYKNSTAVSATGGPSSTSSNKPSKQLGTLLGAYQTPDRITCLESFVMIPRPDGVEDSDVEDDDDDEEEEDDE</sequence>
<feature type="region of interest" description="Disordered" evidence="1">
    <location>
        <begin position="567"/>
        <end position="586"/>
    </location>
</feature>
<dbReference type="EMBL" id="JAWCUI010000004">
    <property type="protein sequence ID" value="KAL1902564.1"/>
    <property type="molecule type" value="Genomic_DNA"/>
</dbReference>
<dbReference type="InterPro" id="IPR015943">
    <property type="entry name" value="WD40/YVTN_repeat-like_dom_sf"/>
</dbReference>
<dbReference type="PANTHER" id="PTHR44675">
    <property type="entry name" value="PAK1 INTERACTING PROTEIN 1"/>
    <property type="match status" value="1"/>
</dbReference>
<keyword evidence="3" id="KW-1185">Reference proteome</keyword>
<gene>
    <name evidence="2" type="primary">MAK11</name>
    <name evidence="2" type="ORF">Sste5346_001006</name>
</gene>
<dbReference type="SMART" id="SM00320">
    <property type="entry name" value="WD40"/>
    <property type="match status" value="4"/>
</dbReference>